<feature type="chain" id="PRO_5039109477" description="Histidine kinase" evidence="1">
    <location>
        <begin position="27"/>
        <end position="114"/>
    </location>
</feature>
<dbReference type="Pfam" id="PF07494">
    <property type="entry name" value="Reg_prop"/>
    <property type="match status" value="2"/>
</dbReference>
<dbReference type="Proteomes" id="UP000649604">
    <property type="component" value="Unassembled WGS sequence"/>
</dbReference>
<dbReference type="EMBL" id="WJJP01000221">
    <property type="protein sequence ID" value="MBD3324352.1"/>
    <property type="molecule type" value="Genomic_DNA"/>
</dbReference>
<evidence type="ECO:0000313" key="3">
    <source>
        <dbReference type="Proteomes" id="UP000649604"/>
    </source>
</evidence>
<feature type="non-terminal residue" evidence="2">
    <location>
        <position position="114"/>
    </location>
</feature>
<evidence type="ECO:0000256" key="1">
    <source>
        <dbReference type="SAM" id="SignalP"/>
    </source>
</evidence>
<dbReference type="InterPro" id="IPR015943">
    <property type="entry name" value="WD40/YVTN_repeat-like_dom_sf"/>
</dbReference>
<name>A0A9D5JUV8_9BACT</name>
<dbReference type="AlphaFoldDB" id="A0A9D5JUV8"/>
<feature type="signal peptide" evidence="1">
    <location>
        <begin position="1"/>
        <end position="26"/>
    </location>
</feature>
<evidence type="ECO:0000313" key="2">
    <source>
        <dbReference type="EMBL" id="MBD3324352.1"/>
    </source>
</evidence>
<dbReference type="Gene3D" id="2.130.10.10">
    <property type="entry name" value="YVTN repeat-like/Quinoprotein amine dehydrogenase"/>
    <property type="match status" value="1"/>
</dbReference>
<sequence length="114" mass="13116">MNIRSTSFFVASLLFLLLSVVAPLSAQMHAIQFEHLRFEGELWQGKVYDIVQDAQGFIWFGTRNGLYRYDGYTLQKYQHDPNDPTSISGNRIRALHEDRQGNLWIGLIDGGLNR</sequence>
<accession>A0A9D5JUV8</accession>
<protein>
    <recommendedName>
        <fullName evidence="4">Histidine kinase</fullName>
    </recommendedName>
</protein>
<dbReference type="SUPFAM" id="SSF63829">
    <property type="entry name" value="Calcium-dependent phosphotriesterase"/>
    <property type="match status" value="1"/>
</dbReference>
<organism evidence="2 3">
    <name type="scientific">candidate division KSB3 bacterium</name>
    <dbReference type="NCBI Taxonomy" id="2044937"/>
    <lineage>
        <taxon>Bacteria</taxon>
        <taxon>candidate division KSB3</taxon>
    </lineage>
</organism>
<gene>
    <name evidence="2" type="ORF">GF339_07185</name>
</gene>
<dbReference type="InterPro" id="IPR011110">
    <property type="entry name" value="Reg_prop"/>
</dbReference>
<reference evidence="2" key="1">
    <citation type="submission" date="2019-11" db="EMBL/GenBank/DDBJ databases">
        <title>Microbial mats filling the niche in hypersaline microbial mats.</title>
        <authorList>
            <person name="Wong H.L."/>
            <person name="Macleod F.I."/>
            <person name="White R.A. III"/>
            <person name="Burns B.P."/>
        </authorList>
    </citation>
    <scope>NUCLEOTIDE SEQUENCE</scope>
    <source>
        <strain evidence="2">Rbin_158</strain>
    </source>
</reference>
<proteinExistence type="predicted"/>
<comment type="caution">
    <text evidence="2">The sequence shown here is derived from an EMBL/GenBank/DDBJ whole genome shotgun (WGS) entry which is preliminary data.</text>
</comment>
<keyword evidence="1" id="KW-0732">Signal</keyword>
<evidence type="ECO:0008006" key="4">
    <source>
        <dbReference type="Google" id="ProtNLM"/>
    </source>
</evidence>